<dbReference type="InterPro" id="IPR035994">
    <property type="entry name" value="Nucleoside_phosphorylase_sf"/>
</dbReference>
<sequence length="337" mass="37428">MEAIRAAPQPNLTLADYTIGWICTKHIEYDAAQLFLDETHPDIAPSNGGHTYTLGKIGKHNVVIATMANMFREEATATNLICSMKSAFPNISINLMVGIGSGAPSLTHDIRLGDVVVSAPDPESGSPAVFAYNFDKTVQDGTLHEITPHLNRPLSLLMSSVGSLHTSYRLKGHQIEDDISSILEKRPGLRQKYERPQLSSDRLYKSTVNHPLNNEEGRKISYEKDVSMLVQRPERARNKANPCIHHGTIASGCQVMKDAIIRDKLISENNDIVCFDTEVVRVFMYNVPGLVVRGICDYSDSHKNEEWQGYAAMTAAAYAKDIVRNIPPSTGFRKRMF</sequence>
<organism evidence="1 2">
    <name type="scientific">Trichoderma lentiforme</name>
    <dbReference type="NCBI Taxonomy" id="1567552"/>
    <lineage>
        <taxon>Eukaryota</taxon>
        <taxon>Fungi</taxon>
        <taxon>Dikarya</taxon>
        <taxon>Ascomycota</taxon>
        <taxon>Pezizomycotina</taxon>
        <taxon>Sordariomycetes</taxon>
        <taxon>Hypocreomycetidae</taxon>
        <taxon>Hypocreales</taxon>
        <taxon>Hypocreaceae</taxon>
        <taxon>Trichoderma</taxon>
    </lineage>
</organism>
<dbReference type="EMBL" id="QLNT01000014">
    <property type="protein sequence ID" value="KAF3068181.1"/>
    <property type="molecule type" value="Genomic_DNA"/>
</dbReference>
<evidence type="ECO:0008006" key="3">
    <source>
        <dbReference type="Google" id="ProtNLM"/>
    </source>
</evidence>
<dbReference type="Gene3D" id="3.40.50.1580">
    <property type="entry name" value="Nucleoside phosphorylase domain"/>
    <property type="match status" value="1"/>
</dbReference>
<dbReference type="PANTHER" id="PTHR46082">
    <property type="entry name" value="ATP/GTP-BINDING PROTEIN-RELATED"/>
    <property type="match status" value="1"/>
</dbReference>
<dbReference type="InterPro" id="IPR053137">
    <property type="entry name" value="NLR-like"/>
</dbReference>
<protein>
    <recommendedName>
        <fullName evidence="3">Nucleoside phosphorylase domain-containing protein</fullName>
    </recommendedName>
</protein>
<dbReference type="PANTHER" id="PTHR46082:SF11">
    <property type="entry name" value="AAA+ ATPASE DOMAIN-CONTAINING PROTEIN-RELATED"/>
    <property type="match status" value="1"/>
</dbReference>
<keyword evidence="2" id="KW-1185">Reference proteome</keyword>
<comment type="caution">
    <text evidence="1">The sequence shown here is derived from an EMBL/GenBank/DDBJ whole genome shotgun (WGS) entry which is preliminary data.</text>
</comment>
<accession>A0A9P4XDH0</accession>
<dbReference type="SUPFAM" id="SSF53167">
    <property type="entry name" value="Purine and uridine phosphorylases"/>
    <property type="match status" value="1"/>
</dbReference>
<dbReference type="Proteomes" id="UP000801864">
    <property type="component" value="Unassembled WGS sequence"/>
</dbReference>
<gene>
    <name evidence="1" type="ORF">CFAM422_007999</name>
</gene>
<name>A0A9P4XDH0_9HYPO</name>
<dbReference type="GO" id="GO:0009116">
    <property type="term" value="P:nucleoside metabolic process"/>
    <property type="evidence" value="ECO:0007669"/>
    <property type="project" value="InterPro"/>
</dbReference>
<evidence type="ECO:0000313" key="2">
    <source>
        <dbReference type="Proteomes" id="UP000801864"/>
    </source>
</evidence>
<dbReference type="AlphaFoldDB" id="A0A9P4XDH0"/>
<proteinExistence type="predicted"/>
<dbReference type="GO" id="GO:0003824">
    <property type="term" value="F:catalytic activity"/>
    <property type="evidence" value="ECO:0007669"/>
    <property type="project" value="InterPro"/>
</dbReference>
<reference evidence="1 2" key="1">
    <citation type="submission" date="2018-06" db="EMBL/GenBank/DDBJ databases">
        <title>Genome analysis of cellulolytic fungus Trichoderma lentiforme CFAM-422.</title>
        <authorList>
            <person name="Steindorff A.S."/>
            <person name="Formighieri E.F."/>
            <person name="Midorikawa G.E.O."/>
            <person name="Tamietti M.S."/>
            <person name="Ramos E.Z."/>
            <person name="Silva A.S."/>
            <person name="Bon E.P.S."/>
            <person name="Mendes T.D."/>
            <person name="Damaso M.C.T."/>
            <person name="Favaro L.C.L."/>
        </authorList>
    </citation>
    <scope>NUCLEOTIDE SEQUENCE [LARGE SCALE GENOMIC DNA]</scope>
    <source>
        <strain evidence="1 2">CFAM-422</strain>
    </source>
</reference>
<evidence type="ECO:0000313" key="1">
    <source>
        <dbReference type="EMBL" id="KAF3068181.1"/>
    </source>
</evidence>